<dbReference type="InterPro" id="IPR014710">
    <property type="entry name" value="RmlC-like_jellyroll"/>
</dbReference>
<dbReference type="InterPro" id="IPR012318">
    <property type="entry name" value="HTH_CRP"/>
</dbReference>
<dbReference type="Gene3D" id="1.10.10.10">
    <property type="entry name" value="Winged helix-like DNA-binding domain superfamily/Winged helix DNA-binding domain"/>
    <property type="match status" value="1"/>
</dbReference>
<sequence length="227" mass="25080">MTTHDPPPPVDVITDAALFPQLMSALRDIHGEIAAVQRPAGYVFYGLEDSGAEMYLLYRGRVRLYTISPEGRALTILILDAPAVFGEVTLAEGAYHDSYAISVTPCTVGAVHRETLRRALRNQPSLALRFMTVMGQRLRAIERKLSDIAFKSVPQRLAAALLGLWTEQRDTPPTVRSTHQQLAELIGSHRETVTKALGDFRAAGLIRVDDDAIHLIDLVRLTHLAYS</sequence>
<evidence type="ECO:0000256" key="2">
    <source>
        <dbReference type="ARBA" id="ARBA00023125"/>
    </source>
</evidence>
<dbReference type="KEGG" id="rca:Rcas_0291"/>
<evidence type="ECO:0000313" key="7">
    <source>
        <dbReference type="Proteomes" id="UP000000263"/>
    </source>
</evidence>
<dbReference type="InterPro" id="IPR036388">
    <property type="entry name" value="WH-like_DNA-bd_sf"/>
</dbReference>
<gene>
    <name evidence="6" type="ordered locus">Rcas_0291</name>
</gene>
<dbReference type="GO" id="GO:0003700">
    <property type="term" value="F:DNA-binding transcription factor activity"/>
    <property type="evidence" value="ECO:0007669"/>
    <property type="project" value="TreeGrafter"/>
</dbReference>
<dbReference type="FunFam" id="1.10.10.10:FF:000019">
    <property type="entry name" value="Crp/Fnr family transcriptional regulator"/>
    <property type="match status" value="1"/>
</dbReference>
<dbReference type="HOGENOM" id="CLU_075053_3_2_0"/>
<dbReference type="CDD" id="cd00038">
    <property type="entry name" value="CAP_ED"/>
    <property type="match status" value="1"/>
</dbReference>
<dbReference type="RefSeq" id="WP_011997828.1">
    <property type="nucleotide sequence ID" value="NC_009767.1"/>
</dbReference>
<dbReference type="InterPro" id="IPR018490">
    <property type="entry name" value="cNMP-bd_dom_sf"/>
</dbReference>
<reference evidence="6 7" key="1">
    <citation type="submission" date="2007-08" db="EMBL/GenBank/DDBJ databases">
        <title>Complete sequence of Roseiflexus castenholzii DSM 13941.</title>
        <authorList>
            <consortium name="US DOE Joint Genome Institute"/>
            <person name="Copeland A."/>
            <person name="Lucas S."/>
            <person name="Lapidus A."/>
            <person name="Barry K."/>
            <person name="Glavina del Rio T."/>
            <person name="Dalin E."/>
            <person name="Tice H."/>
            <person name="Pitluck S."/>
            <person name="Thompson L.S."/>
            <person name="Brettin T."/>
            <person name="Bruce D."/>
            <person name="Detter J.C."/>
            <person name="Han C."/>
            <person name="Tapia R."/>
            <person name="Schmutz J."/>
            <person name="Larimer F."/>
            <person name="Land M."/>
            <person name="Hauser L."/>
            <person name="Kyrpides N."/>
            <person name="Mikhailova N."/>
            <person name="Bryant D.A."/>
            <person name="Hanada S."/>
            <person name="Tsukatani Y."/>
            <person name="Richardson P."/>
        </authorList>
    </citation>
    <scope>NUCLEOTIDE SEQUENCE [LARGE SCALE GENOMIC DNA]</scope>
    <source>
        <strain evidence="7">DSM 13941 / HLO8</strain>
    </source>
</reference>
<dbReference type="EMBL" id="CP000804">
    <property type="protein sequence ID" value="ABU56424.1"/>
    <property type="molecule type" value="Genomic_DNA"/>
</dbReference>
<dbReference type="Proteomes" id="UP000000263">
    <property type="component" value="Chromosome"/>
</dbReference>
<proteinExistence type="predicted"/>
<dbReference type="GO" id="GO:0003677">
    <property type="term" value="F:DNA binding"/>
    <property type="evidence" value="ECO:0007669"/>
    <property type="project" value="UniProtKB-KW"/>
</dbReference>
<dbReference type="PANTHER" id="PTHR24567:SF74">
    <property type="entry name" value="HTH-TYPE TRANSCRIPTIONAL REGULATOR ARCR"/>
    <property type="match status" value="1"/>
</dbReference>
<keyword evidence="2" id="KW-0238">DNA-binding</keyword>
<name>A7NG37_ROSCS</name>
<evidence type="ECO:0000313" key="6">
    <source>
        <dbReference type="EMBL" id="ABU56424.1"/>
    </source>
</evidence>
<keyword evidence="3" id="KW-0804">Transcription</keyword>
<dbReference type="SMART" id="SM00419">
    <property type="entry name" value="HTH_CRP"/>
    <property type="match status" value="1"/>
</dbReference>
<dbReference type="Pfam" id="PF13545">
    <property type="entry name" value="HTH_Crp_2"/>
    <property type="match status" value="1"/>
</dbReference>
<evidence type="ECO:0000259" key="4">
    <source>
        <dbReference type="PROSITE" id="PS50042"/>
    </source>
</evidence>
<feature type="domain" description="HTH crp-type" evidence="5">
    <location>
        <begin position="151"/>
        <end position="219"/>
    </location>
</feature>
<organism evidence="6 7">
    <name type="scientific">Roseiflexus castenholzii (strain DSM 13941 / HLO8)</name>
    <dbReference type="NCBI Taxonomy" id="383372"/>
    <lineage>
        <taxon>Bacteria</taxon>
        <taxon>Bacillati</taxon>
        <taxon>Chloroflexota</taxon>
        <taxon>Chloroflexia</taxon>
        <taxon>Chloroflexales</taxon>
        <taxon>Roseiflexineae</taxon>
        <taxon>Roseiflexaceae</taxon>
        <taxon>Roseiflexus</taxon>
    </lineage>
</organism>
<dbReference type="GO" id="GO:0005829">
    <property type="term" value="C:cytosol"/>
    <property type="evidence" value="ECO:0007669"/>
    <property type="project" value="TreeGrafter"/>
</dbReference>
<dbReference type="SUPFAM" id="SSF46785">
    <property type="entry name" value="Winged helix' DNA-binding domain"/>
    <property type="match status" value="1"/>
</dbReference>
<dbReference type="SMART" id="SM00100">
    <property type="entry name" value="cNMP"/>
    <property type="match status" value="1"/>
</dbReference>
<evidence type="ECO:0000256" key="1">
    <source>
        <dbReference type="ARBA" id="ARBA00023015"/>
    </source>
</evidence>
<accession>A7NG37</accession>
<dbReference type="InterPro" id="IPR036390">
    <property type="entry name" value="WH_DNA-bd_sf"/>
</dbReference>
<dbReference type="PROSITE" id="PS51063">
    <property type="entry name" value="HTH_CRP_2"/>
    <property type="match status" value="1"/>
</dbReference>
<dbReference type="PROSITE" id="PS50042">
    <property type="entry name" value="CNMP_BINDING_3"/>
    <property type="match status" value="1"/>
</dbReference>
<dbReference type="eggNOG" id="COG0664">
    <property type="taxonomic scope" value="Bacteria"/>
</dbReference>
<keyword evidence="7" id="KW-1185">Reference proteome</keyword>
<feature type="domain" description="Cyclic nucleotide-binding" evidence="4">
    <location>
        <begin position="49"/>
        <end position="137"/>
    </location>
</feature>
<dbReference type="STRING" id="383372.Rcas_0291"/>
<dbReference type="AlphaFoldDB" id="A7NG37"/>
<dbReference type="InterPro" id="IPR050397">
    <property type="entry name" value="Env_Response_Regulators"/>
</dbReference>
<protein>
    <submittedName>
        <fullName evidence="6">Transcriptional regulator, Crp/Fnr family</fullName>
    </submittedName>
</protein>
<dbReference type="PANTHER" id="PTHR24567">
    <property type="entry name" value="CRP FAMILY TRANSCRIPTIONAL REGULATORY PROTEIN"/>
    <property type="match status" value="1"/>
</dbReference>
<dbReference type="Pfam" id="PF00027">
    <property type="entry name" value="cNMP_binding"/>
    <property type="match status" value="1"/>
</dbReference>
<dbReference type="SUPFAM" id="SSF51206">
    <property type="entry name" value="cAMP-binding domain-like"/>
    <property type="match status" value="1"/>
</dbReference>
<keyword evidence="1" id="KW-0805">Transcription regulation</keyword>
<dbReference type="Gene3D" id="2.60.120.10">
    <property type="entry name" value="Jelly Rolls"/>
    <property type="match status" value="1"/>
</dbReference>
<dbReference type="InterPro" id="IPR000595">
    <property type="entry name" value="cNMP-bd_dom"/>
</dbReference>
<evidence type="ECO:0000259" key="5">
    <source>
        <dbReference type="PROSITE" id="PS51063"/>
    </source>
</evidence>
<evidence type="ECO:0000256" key="3">
    <source>
        <dbReference type="ARBA" id="ARBA00023163"/>
    </source>
</evidence>